<dbReference type="Gene3D" id="3.30.560.10">
    <property type="entry name" value="Glucose Oxidase, domain 3"/>
    <property type="match status" value="1"/>
</dbReference>
<dbReference type="OrthoDB" id="269227at2759"/>
<dbReference type="OMA" id="APEYPAN"/>
<dbReference type="PIRSF" id="PIRSF000137">
    <property type="entry name" value="Alcohol_oxidase"/>
    <property type="match status" value="1"/>
</dbReference>
<dbReference type="GO" id="GO:0050660">
    <property type="term" value="F:flavin adenine dinucleotide binding"/>
    <property type="evidence" value="ECO:0007669"/>
    <property type="project" value="InterPro"/>
</dbReference>
<dbReference type="Pfam" id="PF05199">
    <property type="entry name" value="GMC_oxred_C"/>
    <property type="match status" value="1"/>
</dbReference>
<dbReference type="RefSeq" id="XP_040623738.1">
    <property type="nucleotide sequence ID" value="XM_040769422.1"/>
</dbReference>
<feature type="binding site" evidence="7">
    <location>
        <position position="142"/>
    </location>
    <ligand>
        <name>FAD</name>
        <dbReference type="ChEBI" id="CHEBI:57692"/>
    </ligand>
</feature>
<name>M5FN52_DACPD</name>
<evidence type="ECO:0000313" key="9">
    <source>
        <dbReference type="EMBL" id="EJT96840.1"/>
    </source>
</evidence>
<dbReference type="InterPro" id="IPR000172">
    <property type="entry name" value="GMC_OxRdtase_N"/>
</dbReference>
<evidence type="ECO:0000256" key="3">
    <source>
        <dbReference type="ARBA" id="ARBA00022630"/>
    </source>
</evidence>
<accession>M5FN52</accession>
<keyword evidence="6" id="KW-0560">Oxidoreductase</keyword>
<dbReference type="InterPro" id="IPR036188">
    <property type="entry name" value="FAD/NAD-bd_sf"/>
</dbReference>
<keyword evidence="5 7" id="KW-0274">FAD</keyword>
<comment type="cofactor">
    <cofactor evidence="1 7">
        <name>FAD</name>
        <dbReference type="ChEBI" id="CHEBI:57692"/>
    </cofactor>
</comment>
<reference evidence="9 10" key="1">
    <citation type="journal article" date="2012" name="Science">
        <title>The Paleozoic origin of enzymatic lignin decomposition reconstructed from 31 fungal genomes.</title>
        <authorList>
            <person name="Floudas D."/>
            <person name="Binder M."/>
            <person name="Riley R."/>
            <person name="Barry K."/>
            <person name="Blanchette R.A."/>
            <person name="Henrissat B."/>
            <person name="Martinez A.T."/>
            <person name="Otillar R."/>
            <person name="Spatafora J.W."/>
            <person name="Yadav J.S."/>
            <person name="Aerts A."/>
            <person name="Benoit I."/>
            <person name="Boyd A."/>
            <person name="Carlson A."/>
            <person name="Copeland A."/>
            <person name="Coutinho P.M."/>
            <person name="de Vries R.P."/>
            <person name="Ferreira P."/>
            <person name="Findley K."/>
            <person name="Foster B."/>
            <person name="Gaskell J."/>
            <person name="Glotzer D."/>
            <person name="Gorecki P."/>
            <person name="Heitman J."/>
            <person name="Hesse C."/>
            <person name="Hori C."/>
            <person name="Igarashi K."/>
            <person name="Jurgens J.A."/>
            <person name="Kallen N."/>
            <person name="Kersten P."/>
            <person name="Kohler A."/>
            <person name="Kuees U."/>
            <person name="Kumar T.K.A."/>
            <person name="Kuo A."/>
            <person name="LaButti K."/>
            <person name="Larrondo L.F."/>
            <person name="Lindquist E."/>
            <person name="Ling A."/>
            <person name="Lombard V."/>
            <person name="Lucas S."/>
            <person name="Lundell T."/>
            <person name="Martin R."/>
            <person name="McLaughlin D.J."/>
            <person name="Morgenstern I."/>
            <person name="Morin E."/>
            <person name="Murat C."/>
            <person name="Nagy L.G."/>
            <person name="Nolan M."/>
            <person name="Ohm R.A."/>
            <person name="Patyshakuliyeva A."/>
            <person name="Rokas A."/>
            <person name="Ruiz-Duenas F.J."/>
            <person name="Sabat G."/>
            <person name="Salamov A."/>
            <person name="Samejima M."/>
            <person name="Schmutz J."/>
            <person name="Slot J.C."/>
            <person name="St John F."/>
            <person name="Stenlid J."/>
            <person name="Sun H."/>
            <person name="Sun S."/>
            <person name="Syed K."/>
            <person name="Tsang A."/>
            <person name="Wiebenga A."/>
            <person name="Young D."/>
            <person name="Pisabarro A."/>
            <person name="Eastwood D.C."/>
            <person name="Martin F."/>
            <person name="Cullen D."/>
            <person name="Grigoriev I.V."/>
            <person name="Hibbett D.S."/>
        </authorList>
    </citation>
    <scope>NUCLEOTIDE SEQUENCE [LARGE SCALE GENOMIC DNA]</scope>
    <source>
        <strain evidence="9 10">DJM-731 SS1</strain>
    </source>
</reference>
<dbReference type="Pfam" id="PF00732">
    <property type="entry name" value="GMC_oxred_N"/>
    <property type="match status" value="1"/>
</dbReference>
<comment type="similarity">
    <text evidence="2">Belongs to the GMC oxidoreductase family.</text>
</comment>
<keyword evidence="10" id="KW-1185">Reference proteome</keyword>
<dbReference type="InterPro" id="IPR012132">
    <property type="entry name" value="GMC_OxRdtase"/>
</dbReference>
<evidence type="ECO:0000259" key="8">
    <source>
        <dbReference type="PROSITE" id="PS00624"/>
    </source>
</evidence>
<dbReference type="InterPro" id="IPR007867">
    <property type="entry name" value="GMC_OxRtase_C"/>
</dbReference>
<dbReference type="STRING" id="1858805.M5FN52"/>
<evidence type="ECO:0000256" key="5">
    <source>
        <dbReference type="ARBA" id="ARBA00022827"/>
    </source>
</evidence>
<protein>
    <submittedName>
        <fullName evidence="9">FAD-linked reductases C-terminal domain-containing protein</fullName>
    </submittedName>
</protein>
<gene>
    <name evidence="9" type="ORF">DACRYDRAFT_112455</name>
</gene>
<evidence type="ECO:0000256" key="2">
    <source>
        <dbReference type="ARBA" id="ARBA00010790"/>
    </source>
</evidence>
<organism evidence="9 10">
    <name type="scientific">Dacryopinax primogenitus (strain DJM 731)</name>
    <name type="common">Brown rot fungus</name>
    <dbReference type="NCBI Taxonomy" id="1858805"/>
    <lineage>
        <taxon>Eukaryota</taxon>
        <taxon>Fungi</taxon>
        <taxon>Dikarya</taxon>
        <taxon>Basidiomycota</taxon>
        <taxon>Agaricomycotina</taxon>
        <taxon>Dacrymycetes</taxon>
        <taxon>Dacrymycetales</taxon>
        <taxon>Dacrymycetaceae</taxon>
        <taxon>Dacryopinax</taxon>
    </lineage>
</organism>
<sequence length="442" mass="49419">MNFFIYMRPPIKDIDDWEALGNPGWNWETHLKYTKRAEKFTPPTAAQTETFHQTYDPEVVGTEGNLQVAFPSLIMDGEVPFQQTVKNTGIKILDGAALSGDVNGAWMAAATIDPVKKTRSIKAFYLPYRDRSNLKVMVEAHVNKVLFASERPNNLLIAEGVEFTVAGTKHVVHAKKEMILSAGQSPQILELSGIGDPSILTPLGIECLNLLPGVGNNVQEYVFYPTSFELNDKENGWNTLDKLRNPESAKAEMALFNEKRQQGLYTMSLANVVFTPLQQASPIANDLITALSVKLEQARKDGHISDALWEQYQMQLSLVKSDKAIDLELVTLPYYCTTTTPPEEGKAYMTILAALNSPFSRGSIHVASSDPEQPPLCDPHYFENDFDMQVLGEGLKFIRRLQDVEPFKSMIVKQIDPSPKLQTDGELRNHIISELNTTFRAQ</sequence>
<dbReference type="GO" id="GO:0016614">
    <property type="term" value="F:oxidoreductase activity, acting on CH-OH group of donors"/>
    <property type="evidence" value="ECO:0007669"/>
    <property type="project" value="InterPro"/>
</dbReference>
<evidence type="ECO:0000256" key="6">
    <source>
        <dbReference type="ARBA" id="ARBA00023002"/>
    </source>
</evidence>
<dbReference type="PROSITE" id="PS00624">
    <property type="entry name" value="GMC_OXRED_2"/>
    <property type="match status" value="1"/>
</dbReference>
<dbReference type="SUPFAM" id="SSF51905">
    <property type="entry name" value="FAD/NAD(P)-binding domain"/>
    <property type="match status" value="1"/>
</dbReference>
<evidence type="ECO:0000256" key="4">
    <source>
        <dbReference type="ARBA" id="ARBA00022729"/>
    </source>
</evidence>
<dbReference type="GeneID" id="63684484"/>
<evidence type="ECO:0000313" key="10">
    <source>
        <dbReference type="Proteomes" id="UP000030653"/>
    </source>
</evidence>
<dbReference type="PANTHER" id="PTHR11552">
    <property type="entry name" value="GLUCOSE-METHANOL-CHOLINE GMC OXIDOREDUCTASE"/>
    <property type="match status" value="1"/>
</dbReference>
<feature type="domain" description="Glucose-methanol-choline oxidoreductase N-terminal" evidence="8">
    <location>
        <begin position="181"/>
        <end position="195"/>
    </location>
</feature>
<dbReference type="PANTHER" id="PTHR11552:SF201">
    <property type="entry name" value="GLUCOSE-METHANOL-CHOLINE OXIDOREDUCTASE N-TERMINAL DOMAIN-CONTAINING PROTEIN"/>
    <property type="match status" value="1"/>
</dbReference>
<dbReference type="Proteomes" id="UP000030653">
    <property type="component" value="Unassembled WGS sequence"/>
</dbReference>
<evidence type="ECO:0000256" key="7">
    <source>
        <dbReference type="PIRSR" id="PIRSR000137-2"/>
    </source>
</evidence>
<keyword evidence="3" id="KW-0285">Flavoprotein</keyword>
<proteinExistence type="inferred from homology"/>
<evidence type="ECO:0000256" key="1">
    <source>
        <dbReference type="ARBA" id="ARBA00001974"/>
    </source>
</evidence>
<dbReference type="SUPFAM" id="SSF54373">
    <property type="entry name" value="FAD-linked reductases, C-terminal domain"/>
    <property type="match status" value="1"/>
</dbReference>
<dbReference type="Gene3D" id="3.50.50.60">
    <property type="entry name" value="FAD/NAD(P)-binding domain"/>
    <property type="match status" value="1"/>
</dbReference>
<dbReference type="EMBL" id="JH795880">
    <property type="protein sequence ID" value="EJT96840.1"/>
    <property type="molecule type" value="Genomic_DNA"/>
</dbReference>
<dbReference type="HOGENOM" id="CLU_002865_1_1_1"/>
<keyword evidence="4" id="KW-0732">Signal</keyword>
<dbReference type="AlphaFoldDB" id="M5FN52"/>